<dbReference type="EMBL" id="JAMQBK010000062">
    <property type="protein sequence ID" value="MCM2373461.1"/>
    <property type="molecule type" value="Genomic_DNA"/>
</dbReference>
<sequence length="62" mass="6662">MHLHQEAAKWNRSRCLSTKLNPKTIGSNNAWCGQCVCDAIAAVAQQGIIVQATGHLTASILM</sequence>
<evidence type="ECO:0000313" key="1">
    <source>
        <dbReference type="EMBL" id="MCM2373461.1"/>
    </source>
</evidence>
<protein>
    <submittedName>
        <fullName evidence="1">Uncharacterized protein</fullName>
    </submittedName>
</protein>
<keyword evidence="2" id="KW-1185">Reference proteome</keyword>
<name>A0ABT0U9L2_9BACT</name>
<dbReference type="Proteomes" id="UP001202961">
    <property type="component" value="Unassembled WGS sequence"/>
</dbReference>
<proteinExistence type="predicted"/>
<gene>
    <name evidence="1" type="ORF">NB063_22850</name>
</gene>
<accession>A0ABT0U9L2</accession>
<evidence type="ECO:0000313" key="2">
    <source>
        <dbReference type="Proteomes" id="UP001202961"/>
    </source>
</evidence>
<reference evidence="1 2" key="1">
    <citation type="journal article" date="2022" name="Syst. Appl. Microbiol.">
        <title>Rhodopirellula aestuarii sp. nov., a novel member of the genus Rhodopirellula isolated from brackish sediments collected in the Tagus River estuary, Portugal.</title>
        <authorList>
            <person name="Vitorino I.R."/>
            <person name="Klimek D."/>
            <person name="Calusinska M."/>
            <person name="Lobo-da-Cunha A."/>
            <person name="Vasconcelos V."/>
            <person name="Lage O.M."/>
        </authorList>
    </citation>
    <scope>NUCLEOTIDE SEQUENCE [LARGE SCALE GENOMIC DNA]</scope>
    <source>
        <strain evidence="1 2">ICT_H3.1</strain>
    </source>
</reference>
<dbReference type="RefSeq" id="WP_250931220.1">
    <property type="nucleotide sequence ID" value="NZ_JAMQBK010000062.1"/>
</dbReference>
<organism evidence="1 2">
    <name type="scientific">Aporhodopirellula aestuarii</name>
    <dbReference type="NCBI Taxonomy" id="2950107"/>
    <lineage>
        <taxon>Bacteria</taxon>
        <taxon>Pseudomonadati</taxon>
        <taxon>Planctomycetota</taxon>
        <taxon>Planctomycetia</taxon>
        <taxon>Pirellulales</taxon>
        <taxon>Pirellulaceae</taxon>
        <taxon>Aporhodopirellula</taxon>
    </lineage>
</organism>
<comment type="caution">
    <text evidence="1">The sequence shown here is derived from an EMBL/GenBank/DDBJ whole genome shotgun (WGS) entry which is preliminary data.</text>
</comment>